<dbReference type="PANTHER" id="PTHR30273">
    <property type="entry name" value="PERIPLASMIC SIGNAL SENSOR AND SIGMA FACTOR ACTIVATOR FECR-RELATED"/>
    <property type="match status" value="1"/>
</dbReference>
<gene>
    <name evidence="2" type="ORF">ENR64_21730</name>
</gene>
<dbReference type="PANTHER" id="PTHR30273:SF2">
    <property type="entry name" value="PROTEIN FECR"/>
    <property type="match status" value="1"/>
</dbReference>
<feature type="domain" description="FecR protein" evidence="1">
    <location>
        <begin position="75"/>
        <end position="156"/>
    </location>
</feature>
<evidence type="ECO:0000259" key="1">
    <source>
        <dbReference type="Pfam" id="PF04773"/>
    </source>
</evidence>
<evidence type="ECO:0000313" key="2">
    <source>
        <dbReference type="EMBL" id="HFN00315.1"/>
    </source>
</evidence>
<reference evidence="2" key="1">
    <citation type="journal article" date="2020" name="mSystems">
        <title>Genome- and Community-Level Interaction Insights into Carbon Utilization and Element Cycling Functions of Hydrothermarchaeota in Hydrothermal Sediment.</title>
        <authorList>
            <person name="Zhou Z."/>
            <person name="Liu Y."/>
            <person name="Xu W."/>
            <person name="Pan J."/>
            <person name="Luo Z.H."/>
            <person name="Li M."/>
        </authorList>
    </citation>
    <scope>NUCLEOTIDE SEQUENCE [LARGE SCALE GENOMIC DNA]</scope>
    <source>
        <strain evidence="2">SpSt-418</strain>
    </source>
</reference>
<dbReference type="GO" id="GO:0016989">
    <property type="term" value="F:sigma factor antagonist activity"/>
    <property type="evidence" value="ECO:0007669"/>
    <property type="project" value="TreeGrafter"/>
</dbReference>
<organism evidence="2">
    <name type="scientific">Oscillatoriales cyanobacterium SpSt-418</name>
    <dbReference type="NCBI Taxonomy" id="2282169"/>
    <lineage>
        <taxon>Bacteria</taxon>
        <taxon>Bacillati</taxon>
        <taxon>Cyanobacteriota</taxon>
        <taxon>Cyanophyceae</taxon>
        <taxon>Oscillatoriophycideae</taxon>
        <taxon>Oscillatoriales</taxon>
    </lineage>
</organism>
<dbReference type="Gene3D" id="2.60.120.1440">
    <property type="match status" value="1"/>
</dbReference>
<dbReference type="Pfam" id="PF04773">
    <property type="entry name" value="FecR"/>
    <property type="match status" value="1"/>
</dbReference>
<dbReference type="AlphaFoldDB" id="A0A7C3PHS8"/>
<sequence>MFYASRRRFGQTPLTRSLLWFLSSLLLISAIAAIPWQPAVAAINQATVVEILDGNQVYIQNKQAKKKDIARRQQQVRTGGSRTELKFDNGAIGRLGKNSQLIVGSQCFQVQRGQILVNGAANGCTKSRRLSVRGTTYAVEVDDNDQSQITVLEGEVAVAPLESANLDTPASAAPEATQPEVVLKAGQRLSITPEGAVGKVIQLSRADFEQLLMGELFKGFSTEIPGIAKVKSAFQRLYPGAAFPGLPSIPTPSLPIRLPF</sequence>
<proteinExistence type="predicted"/>
<protein>
    <recommendedName>
        <fullName evidence="1">FecR protein domain-containing protein</fullName>
    </recommendedName>
</protein>
<dbReference type="EMBL" id="DSRU01000317">
    <property type="protein sequence ID" value="HFN00315.1"/>
    <property type="molecule type" value="Genomic_DNA"/>
</dbReference>
<accession>A0A7C3PHS8</accession>
<dbReference type="InterPro" id="IPR006860">
    <property type="entry name" value="FecR"/>
</dbReference>
<dbReference type="InterPro" id="IPR012373">
    <property type="entry name" value="Ferrdict_sens_TM"/>
</dbReference>
<comment type="caution">
    <text evidence="2">The sequence shown here is derived from an EMBL/GenBank/DDBJ whole genome shotgun (WGS) entry which is preliminary data.</text>
</comment>
<name>A0A7C3PHS8_9CYAN</name>